<organism evidence="1">
    <name type="scientific">Flavonifractor plautii</name>
    <name type="common">Fusobacterium plautii</name>
    <dbReference type="NCBI Taxonomy" id="292800"/>
    <lineage>
        <taxon>Bacteria</taxon>
        <taxon>Bacillati</taxon>
        <taxon>Bacillota</taxon>
        <taxon>Clostridia</taxon>
        <taxon>Eubacteriales</taxon>
        <taxon>Oscillospiraceae</taxon>
        <taxon>Flavonifractor</taxon>
    </lineage>
</organism>
<dbReference type="InterPro" id="IPR007391">
    <property type="entry name" value="Vancomycin_resist_VanW"/>
</dbReference>
<protein>
    <submittedName>
        <fullName evidence="1">Vancomycin B-type resistance protein VanW</fullName>
    </submittedName>
</protein>
<dbReference type="Pfam" id="PF04294">
    <property type="entry name" value="VanW"/>
    <property type="match status" value="1"/>
</dbReference>
<proteinExistence type="predicted"/>
<dbReference type="AlphaFoldDB" id="A0A6N3E4L8"/>
<dbReference type="PANTHER" id="PTHR35788">
    <property type="entry name" value="EXPORTED PROTEIN-RELATED"/>
    <property type="match status" value="1"/>
</dbReference>
<dbReference type="PANTHER" id="PTHR35788:SF1">
    <property type="entry name" value="EXPORTED PROTEIN"/>
    <property type="match status" value="1"/>
</dbReference>
<dbReference type="RefSeq" id="WP_226907908.1">
    <property type="nucleotide sequence ID" value="NZ_CACRUB010000035.1"/>
</dbReference>
<sequence length="274" mass="31814">MKAEMTPEPVRRSALRLRLGGLVLCWRRRLLWHTGGLRFARPRPEVECLYLWAEHATPLLRRLRGEDMALQRSKVTNLRLAAARLDGLTLKPGETLSFWRAVGRPTRRRGYVEGMILRNGRVASGVGGGLCQMTNLLYWMTLHTPLTVTERWRHGYDVFPDSNRTQPFGSGATCFYNYMDLMVRNDTPDTWRLVLQVTDTHLEGEWRADGPQTCRYEVYEKEHEIRGEYWGGFTRHNTLFRRVLGMDGAELGEEFITENHAIMMYNPMLEETPP</sequence>
<gene>
    <name evidence="1" type="primary">vanW_1</name>
    <name evidence="1" type="ORF">FPLFYP42_02019</name>
</gene>
<dbReference type="EMBL" id="CACRUB010000035">
    <property type="protein sequence ID" value="VYU35572.1"/>
    <property type="molecule type" value="Genomic_DNA"/>
</dbReference>
<accession>A0A6N3E4L8</accession>
<evidence type="ECO:0000313" key="1">
    <source>
        <dbReference type="EMBL" id="VYU35572.1"/>
    </source>
</evidence>
<name>A0A6N3E4L8_FLAPL</name>
<dbReference type="InterPro" id="IPR052913">
    <property type="entry name" value="Glycopeptide_resist_protein"/>
</dbReference>
<reference evidence="1" key="1">
    <citation type="submission" date="2019-11" db="EMBL/GenBank/DDBJ databases">
        <authorList>
            <person name="Feng L."/>
        </authorList>
    </citation>
    <scope>NUCLEOTIDE SEQUENCE</scope>
    <source>
        <strain evidence="1">FplautiiLFYP42</strain>
    </source>
</reference>